<accession>A0AAN8ERT7</accession>
<comment type="caution">
    <text evidence="2">The sequence shown here is derived from an EMBL/GenBank/DDBJ whole genome shotgun (WGS) entry which is preliminary data.</text>
</comment>
<gene>
    <name evidence="2" type="ORF">GCK32_021655</name>
</gene>
<evidence type="ECO:0000256" key="1">
    <source>
        <dbReference type="SAM" id="MobiDB-lite"/>
    </source>
</evidence>
<feature type="compositionally biased region" description="Basic and acidic residues" evidence="1">
    <location>
        <begin position="55"/>
        <end position="66"/>
    </location>
</feature>
<protein>
    <submittedName>
        <fullName evidence="2">Uncharacterized protein</fullName>
    </submittedName>
</protein>
<feature type="region of interest" description="Disordered" evidence="1">
    <location>
        <begin position="1"/>
        <end position="66"/>
    </location>
</feature>
<dbReference type="EMBL" id="WIXE01024423">
    <property type="protein sequence ID" value="KAK5965610.1"/>
    <property type="molecule type" value="Genomic_DNA"/>
</dbReference>
<dbReference type="AlphaFoldDB" id="A0AAN8ERT7"/>
<reference evidence="2 3" key="1">
    <citation type="submission" date="2019-10" db="EMBL/GenBank/DDBJ databases">
        <title>Assembly and Annotation for the nematode Trichostrongylus colubriformis.</title>
        <authorList>
            <person name="Martin J."/>
        </authorList>
    </citation>
    <scope>NUCLEOTIDE SEQUENCE [LARGE SCALE GENOMIC DNA]</scope>
    <source>
        <strain evidence="2">G859</strain>
        <tissue evidence="2">Whole worm</tissue>
    </source>
</reference>
<proteinExistence type="predicted"/>
<sequence>MSHETHDLSDEEAVSYCQNKSPTSSPLLPPMVRVGDGSAEGRRGSPSEVFSQEINDAHRKGRKDSG</sequence>
<feature type="compositionally biased region" description="Polar residues" evidence="1">
    <location>
        <begin position="16"/>
        <end position="26"/>
    </location>
</feature>
<keyword evidence="3" id="KW-1185">Reference proteome</keyword>
<organism evidence="2 3">
    <name type="scientific">Trichostrongylus colubriformis</name>
    <name type="common">Black scour worm</name>
    <dbReference type="NCBI Taxonomy" id="6319"/>
    <lineage>
        <taxon>Eukaryota</taxon>
        <taxon>Metazoa</taxon>
        <taxon>Ecdysozoa</taxon>
        <taxon>Nematoda</taxon>
        <taxon>Chromadorea</taxon>
        <taxon>Rhabditida</taxon>
        <taxon>Rhabditina</taxon>
        <taxon>Rhabditomorpha</taxon>
        <taxon>Strongyloidea</taxon>
        <taxon>Trichostrongylidae</taxon>
        <taxon>Trichostrongylus</taxon>
    </lineage>
</organism>
<evidence type="ECO:0000313" key="3">
    <source>
        <dbReference type="Proteomes" id="UP001331761"/>
    </source>
</evidence>
<evidence type="ECO:0000313" key="2">
    <source>
        <dbReference type="EMBL" id="KAK5965610.1"/>
    </source>
</evidence>
<name>A0AAN8ERT7_TRICO</name>
<dbReference type="Proteomes" id="UP001331761">
    <property type="component" value="Unassembled WGS sequence"/>
</dbReference>